<dbReference type="RefSeq" id="WP_381019689.1">
    <property type="nucleotide sequence ID" value="NZ_JBHSNY010000003.1"/>
</dbReference>
<keyword evidence="2" id="KW-1185">Reference proteome</keyword>
<protein>
    <submittedName>
        <fullName evidence="1">Uncharacterized protein</fullName>
    </submittedName>
</protein>
<dbReference type="EMBL" id="JBHSNY010000003">
    <property type="protein sequence ID" value="MFC5634119.1"/>
    <property type="molecule type" value="Genomic_DNA"/>
</dbReference>
<accession>A0ABW0UNZ0</accession>
<dbReference type="Proteomes" id="UP001596154">
    <property type="component" value="Unassembled WGS sequence"/>
</dbReference>
<evidence type="ECO:0000313" key="1">
    <source>
        <dbReference type="EMBL" id="MFC5634119.1"/>
    </source>
</evidence>
<organism evidence="1 2">
    <name type="scientific">Streptomyces bullii</name>
    <dbReference type="NCBI Taxonomy" id="349910"/>
    <lineage>
        <taxon>Bacteria</taxon>
        <taxon>Bacillati</taxon>
        <taxon>Actinomycetota</taxon>
        <taxon>Actinomycetes</taxon>
        <taxon>Kitasatosporales</taxon>
        <taxon>Streptomycetaceae</taxon>
        <taxon>Streptomyces</taxon>
    </lineage>
</organism>
<comment type="caution">
    <text evidence="1">The sequence shown here is derived from an EMBL/GenBank/DDBJ whole genome shotgun (WGS) entry which is preliminary data.</text>
</comment>
<proteinExistence type="predicted"/>
<evidence type="ECO:0000313" key="2">
    <source>
        <dbReference type="Proteomes" id="UP001596154"/>
    </source>
</evidence>
<sequence>MLLAVFNRLHCHKMEDATEDEVQLRAGGQRVWPAEGDFTIVENTSAWMQVPVISAGDIRVELWEEDWPDPDDFLGDILIPANQQPGAHTGEFTRDEAHYTLHYTTVNF</sequence>
<gene>
    <name evidence="1" type="ORF">ACFPZJ_10050</name>
</gene>
<reference evidence="2" key="1">
    <citation type="journal article" date="2019" name="Int. J. Syst. Evol. Microbiol.">
        <title>The Global Catalogue of Microorganisms (GCM) 10K type strain sequencing project: providing services to taxonomists for standard genome sequencing and annotation.</title>
        <authorList>
            <consortium name="The Broad Institute Genomics Platform"/>
            <consortium name="The Broad Institute Genome Sequencing Center for Infectious Disease"/>
            <person name="Wu L."/>
            <person name="Ma J."/>
        </authorList>
    </citation>
    <scope>NUCLEOTIDE SEQUENCE [LARGE SCALE GENOMIC DNA]</scope>
    <source>
        <strain evidence="2">CGMCC 4.7248</strain>
    </source>
</reference>
<name>A0ABW0UNZ0_9ACTN</name>